<gene>
    <name evidence="1" type="ORF">CR201_G0025682</name>
</gene>
<dbReference type="AlphaFoldDB" id="A0A2J8US56"/>
<sequence length="43" mass="4981">GRTDPVSVLLELRGRWTLIKMPYEISAGTQCCEERFPKCILRN</sequence>
<name>A0A2J8US56_PONAB</name>
<comment type="caution">
    <text evidence="1">The sequence shown here is derived from an EMBL/GenBank/DDBJ whole genome shotgun (WGS) entry which is preliminary data.</text>
</comment>
<accession>A0A2J8US56</accession>
<proteinExistence type="predicted"/>
<organism evidence="1">
    <name type="scientific">Pongo abelii</name>
    <name type="common">Sumatran orangutan</name>
    <name type="synonym">Pongo pygmaeus abelii</name>
    <dbReference type="NCBI Taxonomy" id="9601"/>
    <lineage>
        <taxon>Eukaryota</taxon>
        <taxon>Metazoa</taxon>
        <taxon>Chordata</taxon>
        <taxon>Craniata</taxon>
        <taxon>Vertebrata</taxon>
        <taxon>Euteleostomi</taxon>
        <taxon>Mammalia</taxon>
        <taxon>Eutheria</taxon>
        <taxon>Euarchontoglires</taxon>
        <taxon>Primates</taxon>
        <taxon>Haplorrhini</taxon>
        <taxon>Catarrhini</taxon>
        <taxon>Hominidae</taxon>
        <taxon>Pongo</taxon>
    </lineage>
</organism>
<reference evidence="1" key="1">
    <citation type="submission" date="2017-12" db="EMBL/GenBank/DDBJ databases">
        <title>High-resolution comparative analysis of great ape genomes.</title>
        <authorList>
            <person name="Pollen A."/>
            <person name="Hastie A."/>
            <person name="Hormozdiari F."/>
            <person name="Dougherty M."/>
            <person name="Liu R."/>
            <person name="Chaisson M."/>
            <person name="Hoppe E."/>
            <person name="Hill C."/>
            <person name="Pang A."/>
            <person name="Hillier L."/>
            <person name="Baker C."/>
            <person name="Armstrong J."/>
            <person name="Shendure J."/>
            <person name="Paten B."/>
            <person name="Wilson R."/>
            <person name="Chao H."/>
            <person name="Schneider V."/>
            <person name="Ventura M."/>
            <person name="Kronenberg Z."/>
            <person name="Murali S."/>
            <person name="Gordon D."/>
            <person name="Cantsilieris S."/>
            <person name="Munson K."/>
            <person name="Nelson B."/>
            <person name="Raja A."/>
            <person name="Underwood J."/>
            <person name="Diekhans M."/>
            <person name="Fiddes I."/>
            <person name="Haussler D."/>
            <person name="Eichler E."/>
        </authorList>
    </citation>
    <scope>NUCLEOTIDE SEQUENCE [LARGE SCALE GENOMIC DNA]</scope>
    <source>
        <strain evidence="1">Susie</strain>
    </source>
</reference>
<evidence type="ECO:0000313" key="1">
    <source>
        <dbReference type="EMBL" id="PNJ48080.1"/>
    </source>
</evidence>
<feature type="non-terminal residue" evidence="1">
    <location>
        <position position="1"/>
    </location>
</feature>
<protein>
    <submittedName>
        <fullName evidence="1">CAMTA1 isoform 8</fullName>
    </submittedName>
</protein>
<dbReference type="EMBL" id="NDHI03003447">
    <property type="protein sequence ID" value="PNJ48080.1"/>
    <property type="molecule type" value="Genomic_DNA"/>
</dbReference>